<accession>R7Z2K4</accession>
<feature type="region of interest" description="Disordered" evidence="1">
    <location>
        <begin position="225"/>
        <end position="263"/>
    </location>
</feature>
<sequence>MKRKPSTDEASIVSQLRQRPSDGDRRQVKRRKATPPLSQPSFPQQHVKTGETASLVNSIEDWLNSISENSIGLDDAAQMATVSDAASTSTRPLRSSATSRSRSSSPSKLTSQNYRAQVLKRVDIHVDVDVPDATREQLLPPAPAAALSNDAIQSVAGELYKGARELLERQTANEAEWVGLLNTAIHGLMREIPDQLCCLPNRDWQAALKPVAYFHNFASVLPRKRPTSTSSPANILHPGHPDYPSPDQSTTTTFANQPHMPPPAQKLQLEPAPARLQPRTPRPDLCVGLSDSDASWDKDHEFWVSAGLRGKDIKDILVDLQAAAGSDAEVMGTLISDPCTASPSGMRFPFLVVEVKSGGSASIADAENQSAVSGECALGILRALATEERRPLVERAPAGTNNAADTLESRSQSRSPLSNTSSFRLRTFSLTTEGPAHVLWAHHPEPTGSSMVWLGAYRVTNGNSAAQLVRMLANVLVWGATDLKRWVREGIATYLTVP</sequence>
<protein>
    <submittedName>
        <fullName evidence="2">Uncharacterized protein</fullName>
    </submittedName>
</protein>
<feature type="compositionally biased region" description="Polar residues" evidence="1">
    <location>
        <begin position="399"/>
        <end position="420"/>
    </location>
</feature>
<evidence type="ECO:0000313" key="2">
    <source>
        <dbReference type="EMBL" id="EON68425.1"/>
    </source>
</evidence>
<feature type="compositionally biased region" description="Polar residues" evidence="1">
    <location>
        <begin position="246"/>
        <end position="256"/>
    </location>
</feature>
<dbReference type="AlphaFoldDB" id="R7Z2K4"/>
<feature type="region of interest" description="Disordered" evidence="1">
    <location>
        <begin position="82"/>
        <end position="112"/>
    </location>
</feature>
<feature type="compositionally biased region" description="Polar residues" evidence="1">
    <location>
        <begin position="8"/>
        <end position="18"/>
    </location>
</feature>
<dbReference type="eggNOG" id="ENOG502SUWY">
    <property type="taxonomic scope" value="Eukaryota"/>
</dbReference>
<evidence type="ECO:0000256" key="1">
    <source>
        <dbReference type="SAM" id="MobiDB-lite"/>
    </source>
</evidence>
<feature type="region of interest" description="Disordered" evidence="1">
    <location>
        <begin position="1"/>
        <end position="49"/>
    </location>
</feature>
<dbReference type="STRING" id="1168221.R7Z2K4"/>
<organism evidence="2 3">
    <name type="scientific">Coniosporium apollinis (strain CBS 100218)</name>
    <name type="common">Rock-inhabiting black yeast</name>
    <dbReference type="NCBI Taxonomy" id="1168221"/>
    <lineage>
        <taxon>Eukaryota</taxon>
        <taxon>Fungi</taxon>
        <taxon>Dikarya</taxon>
        <taxon>Ascomycota</taxon>
        <taxon>Pezizomycotina</taxon>
        <taxon>Dothideomycetes</taxon>
        <taxon>Dothideomycetes incertae sedis</taxon>
        <taxon>Coniosporium</taxon>
    </lineage>
</organism>
<proteinExistence type="predicted"/>
<feature type="compositionally biased region" description="Polar residues" evidence="1">
    <location>
        <begin position="39"/>
        <end position="49"/>
    </location>
</feature>
<gene>
    <name evidence="2" type="ORF">W97_07749</name>
</gene>
<dbReference type="OrthoDB" id="5372703at2759"/>
<dbReference type="GeneID" id="19905060"/>
<reference evidence="3" key="1">
    <citation type="submission" date="2012-06" db="EMBL/GenBank/DDBJ databases">
        <title>The genome sequence of Coniosporium apollinis CBS 100218.</title>
        <authorList>
            <consortium name="The Broad Institute Genome Sequencing Platform"/>
            <person name="Cuomo C."/>
            <person name="Gorbushina A."/>
            <person name="Noack S."/>
            <person name="Walker B."/>
            <person name="Young S.K."/>
            <person name="Zeng Q."/>
            <person name="Gargeya S."/>
            <person name="Fitzgerald M."/>
            <person name="Haas B."/>
            <person name="Abouelleil A."/>
            <person name="Alvarado L."/>
            <person name="Arachchi H.M."/>
            <person name="Berlin A.M."/>
            <person name="Chapman S.B."/>
            <person name="Goldberg J."/>
            <person name="Griggs A."/>
            <person name="Gujja S."/>
            <person name="Hansen M."/>
            <person name="Howarth C."/>
            <person name="Imamovic A."/>
            <person name="Larimer J."/>
            <person name="McCowan C."/>
            <person name="Montmayeur A."/>
            <person name="Murphy C."/>
            <person name="Neiman D."/>
            <person name="Pearson M."/>
            <person name="Priest M."/>
            <person name="Roberts A."/>
            <person name="Saif S."/>
            <person name="Shea T."/>
            <person name="Sisk P."/>
            <person name="Sykes S."/>
            <person name="Wortman J."/>
            <person name="Nusbaum C."/>
            <person name="Birren B."/>
        </authorList>
    </citation>
    <scope>NUCLEOTIDE SEQUENCE [LARGE SCALE GENOMIC DNA]</scope>
    <source>
        <strain evidence="3">CBS 100218</strain>
    </source>
</reference>
<dbReference type="RefSeq" id="XP_007783742.1">
    <property type="nucleotide sequence ID" value="XM_007785552.1"/>
</dbReference>
<evidence type="ECO:0000313" key="3">
    <source>
        <dbReference type="Proteomes" id="UP000016924"/>
    </source>
</evidence>
<dbReference type="Proteomes" id="UP000016924">
    <property type="component" value="Unassembled WGS sequence"/>
</dbReference>
<dbReference type="EMBL" id="JH767596">
    <property type="protein sequence ID" value="EON68425.1"/>
    <property type="molecule type" value="Genomic_DNA"/>
</dbReference>
<keyword evidence="3" id="KW-1185">Reference proteome</keyword>
<dbReference type="OMA" id="HELWIHF"/>
<dbReference type="HOGENOM" id="CLU_547466_0_0_1"/>
<name>R7Z2K4_CONA1</name>
<feature type="region of interest" description="Disordered" evidence="1">
    <location>
        <begin position="391"/>
        <end position="420"/>
    </location>
</feature>
<feature type="compositionally biased region" description="Low complexity" evidence="1">
    <location>
        <begin position="86"/>
        <end position="111"/>
    </location>
</feature>